<evidence type="ECO:0000313" key="2">
    <source>
        <dbReference type="Proteomes" id="UP000481807"/>
    </source>
</evidence>
<reference evidence="1 2" key="1">
    <citation type="submission" date="2018-08" db="EMBL/GenBank/DDBJ databases">
        <title>Murine metabolic-syndrome-specific gut microbial biobank.</title>
        <authorList>
            <person name="Liu C."/>
        </authorList>
    </citation>
    <scope>NUCLEOTIDE SEQUENCE [LARGE SCALE GENOMIC DNA]</scope>
    <source>
        <strain evidence="1 2">1XD21-27</strain>
    </source>
</reference>
<organism evidence="1 2">
    <name type="scientific">Staphylococcus warneri</name>
    <dbReference type="NCBI Taxonomy" id="1292"/>
    <lineage>
        <taxon>Bacteria</taxon>
        <taxon>Bacillati</taxon>
        <taxon>Bacillota</taxon>
        <taxon>Bacilli</taxon>
        <taxon>Bacillales</taxon>
        <taxon>Staphylococcaceae</taxon>
        <taxon>Staphylococcus</taxon>
    </lineage>
</organism>
<gene>
    <name evidence="1" type="ORF">D3Z30_11630</name>
</gene>
<dbReference type="AlphaFoldDB" id="A0AB36BIF4"/>
<evidence type="ECO:0000313" key="1">
    <source>
        <dbReference type="EMBL" id="NBH31623.1"/>
    </source>
</evidence>
<proteinExistence type="predicted"/>
<accession>A0AB36BIF4</accession>
<name>A0AB36BIF4_STAWA</name>
<dbReference type="RefSeq" id="WP_160175635.1">
    <property type="nucleotide sequence ID" value="NZ_QXWP01000009.1"/>
</dbReference>
<dbReference type="EMBL" id="QXWP01000009">
    <property type="protein sequence ID" value="NBH31623.1"/>
    <property type="molecule type" value="Genomic_DNA"/>
</dbReference>
<comment type="caution">
    <text evidence="1">The sequence shown here is derived from an EMBL/GenBank/DDBJ whole genome shotgun (WGS) entry which is preliminary data.</text>
</comment>
<protein>
    <submittedName>
        <fullName evidence="1">Uncharacterized protein</fullName>
    </submittedName>
</protein>
<dbReference type="Proteomes" id="UP000481807">
    <property type="component" value="Unassembled WGS sequence"/>
</dbReference>
<sequence length="241" mass="28901">MGAEHMKEMYNYLTKNNREVLKEYEKGLVAVRDITKATNLDRHYFYNTIVEIDPHITERRKTHRLEIIKDLIKQIELCIPFEYIDINFDELFGKDSGFKDKTAKYQKTRLTNILVKNNYKPEHFKFITIERTLTMWYRIYLMSQRVLKGEETGYRIAKNYNVNPSEVYNLRDYMAENDNRILSAESLEQEQQFLKNVKMFEDYKAGSSIEDLESKYNLESKYINLIIESLDIVDVMIHDKK</sequence>